<dbReference type="PANTHER" id="PTHR11388:SF87">
    <property type="entry name" value="SOLUTE CARRIER ORGANIC ANION TRANSPORTER FAMILY MEMBER 2B1"/>
    <property type="match status" value="1"/>
</dbReference>
<feature type="transmembrane region" description="Helical" evidence="3">
    <location>
        <begin position="41"/>
        <end position="64"/>
    </location>
</feature>
<keyword evidence="3" id="KW-0472">Membrane</keyword>
<evidence type="ECO:0000256" key="1">
    <source>
        <dbReference type="ARBA" id="ARBA00004141"/>
    </source>
</evidence>
<feature type="non-terminal residue" evidence="4">
    <location>
        <position position="110"/>
    </location>
</feature>
<dbReference type="SUPFAM" id="SSF103473">
    <property type="entry name" value="MFS general substrate transporter"/>
    <property type="match status" value="1"/>
</dbReference>
<proteinExistence type="predicted"/>
<dbReference type="EMBL" id="CATNWA010016933">
    <property type="protein sequence ID" value="CAI9596581.1"/>
    <property type="molecule type" value="Genomic_DNA"/>
</dbReference>
<keyword evidence="5" id="KW-1185">Reference proteome</keyword>
<keyword evidence="2" id="KW-1015">Disulfide bond</keyword>
<keyword evidence="3" id="KW-0812">Transmembrane</keyword>
<dbReference type="Proteomes" id="UP001162483">
    <property type="component" value="Unassembled WGS sequence"/>
</dbReference>
<accession>A0ABN9FM33</accession>
<evidence type="ECO:0000313" key="4">
    <source>
        <dbReference type="EMBL" id="CAI9596581.1"/>
    </source>
</evidence>
<organism evidence="4 5">
    <name type="scientific">Staurois parvus</name>
    <dbReference type="NCBI Taxonomy" id="386267"/>
    <lineage>
        <taxon>Eukaryota</taxon>
        <taxon>Metazoa</taxon>
        <taxon>Chordata</taxon>
        <taxon>Craniata</taxon>
        <taxon>Vertebrata</taxon>
        <taxon>Euteleostomi</taxon>
        <taxon>Amphibia</taxon>
        <taxon>Batrachia</taxon>
        <taxon>Anura</taxon>
        <taxon>Neobatrachia</taxon>
        <taxon>Ranoidea</taxon>
        <taxon>Ranidae</taxon>
        <taxon>Staurois</taxon>
    </lineage>
</organism>
<gene>
    <name evidence="4" type="ORF">SPARVUS_LOCUS12089512</name>
</gene>
<feature type="non-terminal residue" evidence="4">
    <location>
        <position position="1"/>
    </location>
</feature>
<reference evidence="4" key="1">
    <citation type="submission" date="2023-05" db="EMBL/GenBank/DDBJ databases">
        <authorList>
            <person name="Stuckert A."/>
        </authorList>
    </citation>
    <scope>NUCLEOTIDE SEQUENCE</scope>
</reference>
<evidence type="ECO:0000256" key="3">
    <source>
        <dbReference type="SAM" id="Phobius"/>
    </source>
</evidence>
<dbReference type="InterPro" id="IPR004156">
    <property type="entry name" value="OATP"/>
</dbReference>
<dbReference type="PANTHER" id="PTHR11388">
    <property type="entry name" value="ORGANIC ANION TRANSPORTER"/>
    <property type="match status" value="1"/>
</dbReference>
<evidence type="ECO:0000256" key="2">
    <source>
        <dbReference type="ARBA" id="ARBA00023157"/>
    </source>
</evidence>
<sequence>DSKPGLVDAFTNKPDSKEEVSLAKFIKVFPKVLLRTLKNPVYFLVVMAQANLSVMVCGLATFMAKFLERQFTITASIANLMIGSVNIPGAMIGIVLGGVIMKRFQLSPKQ</sequence>
<keyword evidence="3" id="KW-1133">Transmembrane helix</keyword>
<dbReference type="InterPro" id="IPR036259">
    <property type="entry name" value="MFS_trans_sf"/>
</dbReference>
<evidence type="ECO:0000313" key="5">
    <source>
        <dbReference type="Proteomes" id="UP001162483"/>
    </source>
</evidence>
<protein>
    <submittedName>
        <fullName evidence="4">Uncharacterized protein</fullName>
    </submittedName>
</protein>
<comment type="caution">
    <text evidence="4">The sequence shown here is derived from an EMBL/GenBank/DDBJ whole genome shotgun (WGS) entry which is preliminary data.</text>
</comment>
<name>A0ABN9FM33_9NEOB</name>
<dbReference type="Pfam" id="PF03137">
    <property type="entry name" value="OATP"/>
    <property type="match status" value="1"/>
</dbReference>
<comment type="subcellular location">
    <subcellularLocation>
        <location evidence="1">Membrane</location>
        <topology evidence="1">Multi-pass membrane protein</topology>
    </subcellularLocation>
</comment>
<feature type="transmembrane region" description="Helical" evidence="3">
    <location>
        <begin position="76"/>
        <end position="100"/>
    </location>
</feature>